<dbReference type="PROSITE" id="PS50111">
    <property type="entry name" value="CHEMOTAXIS_TRANSDUC_2"/>
    <property type="match status" value="1"/>
</dbReference>
<dbReference type="PANTHER" id="PTHR32089:SF112">
    <property type="entry name" value="LYSOZYME-LIKE PROTEIN-RELATED"/>
    <property type="match status" value="1"/>
</dbReference>
<dbReference type="Pfam" id="PF02743">
    <property type="entry name" value="dCache_1"/>
    <property type="match status" value="1"/>
</dbReference>
<protein>
    <submittedName>
        <fullName evidence="13">Methyl-accepting chemotaxis protein</fullName>
    </submittedName>
</protein>
<dbReference type="GO" id="GO:0007165">
    <property type="term" value="P:signal transduction"/>
    <property type="evidence" value="ECO:0007669"/>
    <property type="project" value="UniProtKB-KW"/>
</dbReference>
<evidence type="ECO:0000256" key="4">
    <source>
        <dbReference type="ARBA" id="ARBA00022692"/>
    </source>
</evidence>
<evidence type="ECO:0000313" key="14">
    <source>
        <dbReference type="Proteomes" id="UP000287910"/>
    </source>
</evidence>
<comment type="subcellular location">
    <subcellularLocation>
        <location evidence="1">Cell membrane</location>
        <topology evidence="1">Multi-pass membrane protein</topology>
    </subcellularLocation>
</comment>
<dbReference type="Pfam" id="PF00015">
    <property type="entry name" value="MCPsignal"/>
    <property type="match status" value="1"/>
</dbReference>
<dbReference type="Gene3D" id="6.10.340.10">
    <property type="match status" value="1"/>
</dbReference>
<dbReference type="SUPFAM" id="SSF103190">
    <property type="entry name" value="Sensory domain-like"/>
    <property type="match status" value="1"/>
</dbReference>
<feature type="transmembrane region" description="Helical" evidence="10">
    <location>
        <begin position="21"/>
        <end position="39"/>
    </location>
</feature>
<organism evidence="13 14">
    <name type="scientific">Lysinibacillus antri</name>
    <dbReference type="NCBI Taxonomy" id="2498145"/>
    <lineage>
        <taxon>Bacteria</taxon>
        <taxon>Bacillati</taxon>
        <taxon>Bacillota</taxon>
        <taxon>Bacilli</taxon>
        <taxon>Bacillales</taxon>
        <taxon>Bacillaceae</taxon>
        <taxon>Lysinibacillus</taxon>
    </lineage>
</organism>
<dbReference type="GO" id="GO:0005886">
    <property type="term" value="C:plasma membrane"/>
    <property type="evidence" value="ECO:0007669"/>
    <property type="project" value="UniProtKB-SubCell"/>
</dbReference>
<evidence type="ECO:0000313" key="13">
    <source>
        <dbReference type="EMBL" id="RUL50901.1"/>
    </source>
</evidence>
<dbReference type="RefSeq" id="WP_126659652.1">
    <property type="nucleotide sequence ID" value="NZ_RYYR01000018.1"/>
</dbReference>
<evidence type="ECO:0000256" key="2">
    <source>
        <dbReference type="ARBA" id="ARBA00022475"/>
    </source>
</evidence>
<keyword evidence="4 10" id="KW-0812">Transmembrane</keyword>
<feature type="domain" description="HAMP" evidence="12">
    <location>
        <begin position="311"/>
        <end position="364"/>
    </location>
</feature>
<dbReference type="CDD" id="cd11386">
    <property type="entry name" value="MCP_signal"/>
    <property type="match status" value="1"/>
</dbReference>
<keyword evidence="3" id="KW-0145">Chemotaxis</keyword>
<keyword evidence="7 9" id="KW-0807">Transducer</keyword>
<dbReference type="InterPro" id="IPR003660">
    <property type="entry name" value="HAMP_dom"/>
</dbReference>
<evidence type="ECO:0000256" key="8">
    <source>
        <dbReference type="ARBA" id="ARBA00029447"/>
    </source>
</evidence>
<dbReference type="SMART" id="SM00283">
    <property type="entry name" value="MA"/>
    <property type="match status" value="1"/>
</dbReference>
<keyword evidence="14" id="KW-1185">Reference proteome</keyword>
<dbReference type="FunFam" id="1.10.287.950:FF:000001">
    <property type="entry name" value="Methyl-accepting chemotaxis sensory transducer"/>
    <property type="match status" value="1"/>
</dbReference>
<evidence type="ECO:0000256" key="5">
    <source>
        <dbReference type="ARBA" id="ARBA00022989"/>
    </source>
</evidence>
<name>A0A432LAC6_9BACI</name>
<comment type="similarity">
    <text evidence="8">Belongs to the methyl-accepting chemotaxis (MCP) protein family.</text>
</comment>
<evidence type="ECO:0000256" key="9">
    <source>
        <dbReference type="PROSITE-ProRule" id="PRU00284"/>
    </source>
</evidence>
<dbReference type="EMBL" id="RYYR01000018">
    <property type="protein sequence ID" value="RUL50901.1"/>
    <property type="molecule type" value="Genomic_DNA"/>
</dbReference>
<dbReference type="PANTHER" id="PTHR32089">
    <property type="entry name" value="METHYL-ACCEPTING CHEMOTAXIS PROTEIN MCPB"/>
    <property type="match status" value="1"/>
</dbReference>
<feature type="domain" description="Methyl-accepting transducer" evidence="11">
    <location>
        <begin position="383"/>
        <end position="654"/>
    </location>
</feature>
<evidence type="ECO:0000256" key="7">
    <source>
        <dbReference type="ARBA" id="ARBA00023224"/>
    </source>
</evidence>
<sequence>MSSNQTEQKRQTSIRLKFIGAFLLISIIPLLIVTLFVQYNNSKILIEKEETAMQNLVMNKVTSIEQWFKAQMSEMQISASSNNLISLDPAHMIPYLTMLEERSEVFETMFVIDPNGTVIAHTKPESIGSDYSDRSYVPAALKGESVYSEVLISKATGNRIVVAATPIKDNSGKVVAVLAGSANFEILVNTYLNDENTIESTNMITLLDNQGIIQVAPQEDVIGKHVEELDLGELSTLLQKSMTDSGISSFHLDNQEFIISYAPIESVGYGLSINTPSKVVLADSKTIQNTSFILIGLTAIIIIFISILIVRGITRPILTVVEGMEKVAHGDLTVEKMKVKAQDEIGQLAHNFNTMVENIKNLVTEIKHASDQVHASSEELSASSEETVQATEQISASIQTIASNTEAQTNFTEDAKEVVTNISDGISTIAQNIQKTNQLTDDAVQAAHTGSEVIDRTVNQMKAIEEKTSSASVTINELGKKSNEINEIISVITTIADQTNLLALNAAIEAARAGEYGKGFAVVAEEVRKLAEQSSTASGQISDLIKEIQYEISLSINAMNEGNIAVNDGKSFVEQAGTEFGNISLAVQRVSEHMQEILSESRLIKDSSEKMVDDIVHISEVSLEAVGNTQEIASASEQQTSSMEEIAASAENLANMAEELRIHAQQFKL</sequence>
<keyword evidence="5 10" id="KW-1133">Transmembrane helix</keyword>
<dbReference type="Proteomes" id="UP000287910">
    <property type="component" value="Unassembled WGS sequence"/>
</dbReference>
<evidence type="ECO:0000256" key="10">
    <source>
        <dbReference type="SAM" id="Phobius"/>
    </source>
</evidence>
<evidence type="ECO:0000259" key="12">
    <source>
        <dbReference type="PROSITE" id="PS50885"/>
    </source>
</evidence>
<dbReference type="InterPro" id="IPR004089">
    <property type="entry name" value="MCPsignal_dom"/>
</dbReference>
<dbReference type="InterPro" id="IPR029151">
    <property type="entry name" value="Sensor-like_sf"/>
</dbReference>
<dbReference type="Gene3D" id="3.30.450.20">
    <property type="entry name" value="PAS domain"/>
    <property type="match status" value="1"/>
</dbReference>
<dbReference type="AlphaFoldDB" id="A0A432LAC6"/>
<dbReference type="CDD" id="cd06225">
    <property type="entry name" value="HAMP"/>
    <property type="match status" value="1"/>
</dbReference>
<dbReference type="SMART" id="SM00304">
    <property type="entry name" value="HAMP"/>
    <property type="match status" value="1"/>
</dbReference>
<keyword evidence="6 10" id="KW-0472">Membrane</keyword>
<feature type="transmembrane region" description="Helical" evidence="10">
    <location>
        <begin position="292"/>
        <end position="310"/>
    </location>
</feature>
<dbReference type="Pfam" id="PF00672">
    <property type="entry name" value="HAMP"/>
    <property type="match status" value="1"/>
</dbReference>
<dbReference type="Gene3D" id="1.10.287.950">
    <property type="entry name" value="Methyl-accepting chemotaxis protein"/>
    <property type="match status" value="1"/>
</dbReference>
<evidence type="ECO:0000256" key="6">
    <source>
        <dbReference type="ARBA" id="ARBA00023136"/>
    </source>
</evidence>
<dbReference type="CDD" id="cd12914">
    <property type="entry name" value="PDC1_DGC_like"/>
    <property type="match status" value="1"/>
</dbReference>
<dbReference type="PROSITE" id="PS50885">
    <property type="entry name" value="HAMP"/>
    <property type="match status" value="1"/>
</dbReference>
<proteinExistence type="inferred from homology"/>
<evidence type="ECO:0000259" key="11">
    <source>
        <dbReference type="PROSITE" id="PS50111"/>
    </source>
</evidence>
<keyword evidence="2" id="KW-1003">Cell membrane</keyword>
<accession>A0A432LAC6</accession>
<evidence type="ECO:0000256" key="3">
    <source>
        <dbReference type="ARBA" id="ARBA00022500"/>
    </source>
</evidence>
<dbReference type="SUPFAM" id="SSF58104">
    <property type="entry name" value="Methyl-accepting chemotaxis protein (MCP) signaling domain"/>
    <property type="match status" value="1"/>
</dbReference>
<evidence type="ECO:0000256" key="1">
    <source>
        <dbReference type="ARBA" id="ARBA00004651"/>
    </source>
</evidence>
<comment type="caution">
    <text evidence="13">The sequence shown here is derived from an EMBL/GenBank/DDBJ whole genome shotgun (WGS) entry which is preliminary data.</text>
</comment>
<dbReference type="InterPro" id="IPR033479">
    <property type="entry name" value="dCache_1"/>
</dbReference>
<dbReference type="GO" id="GO:0006935">
    <property type="term" value="P:chemotaxis"/>
    <property type="evidence" value="ECO:0007669"/>
    <property type="project" value="UniProtKB-KW"/>
</dbReference>
<reference evidence="13 14" key="1">
    <citation type="submission" date="2018-12" db="EMBL/GenBank/DDBJ databases">
        <title>Lysinibacillus antri sp. nov., isolated from a cave soil.</title>
        <authorList>
            <person name="Narsing Rao M.P."/>
            <person name="Zhang H."/>
            <person name="Dong Z.-Y."/>
            <person name="Niu X.-K."/>
            <person name="Zhang K."/>
            <person name="Fang B.-Z."/>
            <person name="Kang Y.-Q."/>
            <person name="Xiao M."/>
            <person name="Li W.-J."/>
        </authorList>
    </citation>
    <scope>NUCLEOTIDE SEQUENCE [LARGE SCALE GENOMIC DNA]</scope>
    <source>
        <strain evidence="13 14">SYSU K30002</strain>
    </source>
</reference>
<gene>
    <name evidence="13" type="ORF">EK386_13210</name>
</gene>